<dbReference type="AlphaFoldDB" id="A0A1U7M5V0"/>
<proteinExistence type="inferred from homology"/>
<sequence length="331" mass="37336">MSRREHKKNRRKKRRSFFRVFLTSIFIFTLLGFGVMYGLSILNKVDSVKIPKNDTDLGINNDAVENRDVINIALFGLDEPDAENGGRSDSIIIASLDKVHKKIKLTSIMRDTYVDIPGHQKDKINHAHGFGGPELAIKTINQNFNMNIRDFATVDFFGLESIIDTLGGLEVDIKPNEVKYVNMGVRGMNIMDGKRGKQLSDSGLQNLTGRQAVAYSRIRKTGDGDFERTERQRFVLEQVIHKGLNAGISKYPSLLNTTLPFVKTSLSKKEILSLGTFVFTSGIETVEKYRLPLNNYLLEQKINGVAYIVPNTLEDNVEALKSFIYDDIKVE</sequence>
<accession>A0A1U7M5V0</accession>
<evidence type="ECO:0000256" key="1">
    <source>
        <dbReference type="ARBA" id="ARBA00006068"/>
    </source>
</evidence>
<evidence type="ECO:0000259" key="3">
    <source>
        <dbReference type="Pfam" id="PF03816"/>
    </source>
</evidence>
<reference evidence="4 5" key="1">
    <citation type="submission" date="2016-02" db="EMBL/GenBank/DDBJ databases">
        <title>Genome sequence of Tissierella creatinophila DSM 6911.</title>
        <authorList>
            <person name="Poehlein A."/>
            <person name="Daniel R."/>
        </authorList>
    </citation>
    <scope>NUCLEOTIDE SEQUENCE [LARGE SCALE GENOMIC DNA]</scope>
    <source>
        <strain evidence="4 5">DSM 6911</strain>
    </source>
</reference>
<evidence type="ECO:0000313" key="4">
    <source>
        <dbReference type="EMBL" id="OLS02630.1"/>
    </source>
</evidence>
<dbReference type="Proteomes" id="UP000186112">
    <property type="component" value="Unassembled WGS sequence"/>
</dbReference>
<organism evidence="4 5">
    <name type="scientific">Tissierella creatinophila DSM 6911</name>
    <dbReference type="NCBI Taxonomy" id="1123403"/>
    <lineage>
        <taxon>Bacteria</taxon>
        <taxon>Bacillati</taxon>
        <taxon>Bacillota</taxon>
        <taxon>Tissierellia</taxon>
        <taxon>Tissierellales</taxon>
        <taxon>Tissierellaceae</taxon>
        <taxon>Tissierella</taxon>
    </lineage>
</organism>
<evidence type="ECO:0000256" key="2">
    <source>
        <dbReference type="SAM" id="Phobius"/>
    </source>
</evidence>
<protein>
    <submittedName>
        <fullName evidence="4">Regulatory protein MsrR</fullName>
    </submittedName>
</protein>
<dbReference type="EMBL" id="LTDM01000022">
    <property type="protein sequence ID" value="OLS02630.1"/>
    <property type="molecule type" value="Genomic_DNA"/>
</dbReference>
<dbReference type="Pfam" id="PF03816">
    <property type="entry name" value="LytR_cpsA_psr"/>
    <property type="match status" value="1"/>
</dbReference>
<dbReference type="InterPro" id="IPR004474">
    <property type="entry name" value="LytR_CpsA_psr"/>
</dbReference>
<keyword evidence="5" id="KW-1185">Reference proteome</keyword>
<dbReference type="OrthoDB" id="305468at2"/>
<keyword evidence="2" id="KW-1133">Transmembrane helix</keyword>
<name>A0A1U7M5V0_TISCR</name>
<dbReference type="PANTHER" id="PTHR33392">
    <property type="entry name" value="POLYISOPRENYL-TEICHOIC ACID--PEPTIDOGLYCAN TEICHOIC ACID TRANSFERASE TAGU"/>
    <property type="match status" value="1"/>
</dbReference>
<gene>
    <name evidence="4" type="primary">msrR</name>
    <name evidence="4" type="ORF">TICRE_14310</name>
</gene>
<feature type="domain" description="Cell envelope-related transcriptional attenuator" evidence="3">
    <location>
        <begin position="87"/>
        <end position="242"/>
    </location>
</feature>
<keyword evidence="2" id="KW-0472">Membrane</keyword>
<dbReference type="PANTHER" id="PTHR33392:SF6">
    <property type="entry name" value="POLYISOPRENYL-TEICHOIC ACID--PEPTIDOGLYCAN TEICHOIC ACID TRANSFERASE TAGU"/>
    <property type="match status" value="1"/>
</dbReference>
<dbReference type="NCBIfam" id="TIGR00350">
    <property type="entry name" value="lytR_cpsA_psr"/>
    <property type="match status" value="1"/>
</dbReference>
<evidence type="ECO:0000313" key="5">
    <source>
        <dbReference type="Proteomes" id="UP000186112"/>
    </source>
</evidence>
<dbReference type="Gene3D" id="3.40.630.190">
    <property type="entry name" value="LCP protein"/>
    <property type="match status" value="1"/>
</dbReference>
<keyword evidence="2" id="KW-0812">Transmembrane</keyword>
<dbReference type="InterPro" id="IPR050922">
    <property type="entry name" value="LytR/CpsA/Psr_CW_biosynth"/>
</dbReference>
<feature type="transmembrane region" description="Helical" evidence="2">
    <location>
        <begin position="20"/>
        <end position="42"/>
    </location>
</feature>
<comment type="caution">
    <text evidence="4">The sequence shown here is derived from an EMBL/GenBank/DDBJ whole genome shotgun (WGS) entry which is preliminary data.</text>
</comment>
<comment type="similarity">
    <text evidence="1">Belongs to the LytR/CpsA/Psr (LCP) family.</text>
</comment>
<dbReference type="RefSeq" id="WP_075726547.1">
    <property type="nucleotide sequence ID" value="NZ_LTDM01000022.1"/>
</dbReference>